<dbReference type="AlphaFoldDB" id="A0A386WR25"/>
<evidence type="ECO:0000313" key="2">
    <source>
        <dbReference type="Proteomes" id="UP000267804"/>
    </source>
</evidence>
<sequence length="100" mass="10933">MLCPMTITAQRASTGWTVDDSTFSARLALVRLKMGWNIKEAARACGLPAATWRSWELDGREPHRIRTVAKQISTETGCDYLWLLLGPDGGSGGDGVPTRQ</sequence>
<dbReference type="Gene3D" id="1.10.260.40">
    <property type="entry name" value="lambda repressor-like DNA-binding domains"/>
    <property type="match status" value="1"/>
</dbReference>
<dbReference type="GO" id="GO:0003677">
    <property type="term" value="F:DNA binding"/>
    <property type="evidence" value="ECO:0007669"/>
    <property type="project" value="InterPro"/>
</dbReference>
<dbReference type="InterPro" id="IPR010982">
    <property type="entry name" value="Lambda_DNA-bd_dom_sf"/>
</dbReference>
<protein>
    <recommendedName>
        <fullName evidence="3">HTH cro/C1-type domain-containing protein</fullName>
    </recommendedName>
</protein>
<dbReference type="EMBL" id="CP024087">
    <property type="protein sequence ID" value="AYF30641.1"/>
    <property type="molecule type" value="Genomic_DNA"/>
</dbReference>
<evidence type="ECO:0008006" key="3">
    <source>
        <dbReference type="Google" id="ProtNLM"/>
    </source>
</evidence>
<reference evidence="1 2" key="1">
    <citation type="submission" date="2017-10" db="EMBL/GenBank/DDBJ databases">
        <title>Integration of genomic and chemical information greatly accelerates assignment of the full stereostructure of myelolactone, a potent inhibitor of myeloma from a marine-derived Micromonospora.</title>
        <authorList>
            <person name="Kim M.C."/>
            <person name="Machado H."/>
            <person name="Jensen P.R."/>
            <person name="Fenical W."/>
        </authorList>
    </citation>
    <scope>NUCLEOTIDE SEQUENCE [LARGE SCALE GENOMIC DNA]</scope>
    <source>
        <strain evidence="1 2">CNY-010</strain>
    </source>
</reference>
<accession>A0A386WR25</accession>
<organism evidence="1 2">
    <name type="scientific">Micromonospora tulbaghiae</name>
    <dbReference type="NCBI Taxonomy" id="479978"/>
    <lineage>
        <taxon>Bacteria</taxon>
        <taxon>Bacillati</taxon>
        <taxon>Actinomycetota</taxon>
        <taxon>Actinomycetes</taxon>
        <taxon>Micromonosporales</taxon>
        <taxon>Micromonosporaceae</taxon>
        <taxon>Micromonospora</taxon>
    </lineage>
</organism>
<evidence type="ECO:0000313" key="1">
    <source>
        <dbReference type="EMBL" id="AYF30641.1"/>
    </source>
</evidence>
<dbReference type="Proteomes" id="UP000267804">
    <property type="component" value="Chromosome"/>
</dbReference>
<proteinExistence type="predicted"/>
<name>A0A386WR25_9ACTN</name>
<dbReference type="KEGG" id="mtua:CSH63_24990"/>
<gene>
    <name evidence="1" type="ORF">CSH63_24990</name>
</gene>
<dbReference type="SUPFAM" id="SSF47413">
    <property type="entry name" value="lambda repressor-like DNA-binding domains"/>
    <property type="match status" value="1"/>
</dbReference>